<proteinExistence type="predicted"/>
<dbReference type="AlphaFoldDB" id="A0A5J4ZG85"/>
<dbReference type="PANTHER" id="PTHR46050:SF11">
    <property type="entry name" value="THIOREDOXIN DOMAIN-CONTAINING PROTEIN"/>
    <property type="match status" value="1"/>
</dbReference>
<protein>
    <submittedName>
        <fullName evidence="2">Uncharacterized protein</fullName>
    </submittedName>
</protein>
<dbReference type="GO" id="GO:0005737">
    <property type="term" value="C:cytoplasm"/>
    <property type="evidence" value="ECO:0007669"/>
    <property type="project" value="TreeGrafter"/>
</dbReference>
<gene>
    <name evidence="2" type="ORF">F0562_016644</name>
</gene>
<dbReference type="Pfam" id="PF13414">
    <property type="entry name" value="TPR_11"/>
    <property type="match status" value="1"/>
</dbReference>
<keyword evidence="3" id="KW-1185">Reference proteome</keyword>
<accession>A0A5J4ZG85</accession>
<dbReference type="PANTHER" id="PTHR46050">
    <property type="entry name" value="TPR REPEAT-CONTAINING THIOREDOXIN"/>
    <property type="match status" value="1"/>
</dbReference>
<dbReference type="SMART" id="SM00028">
    <property type="entry name" value="TPR"/>
    <property type="match status" value="6"/>
</dbReference>
<evidence type="ECO:0000313" key="3">
    <source>
        <dbReference type="Proteomes" id="UP000325577"/>
    </source>
</evidence>
<dbReference type="EMBL" id="CM018051">
    <property type="protein sequence ID" value="KAA8516351.1"/>
    <property type="molecule type" value="Genomic_DNA"/>
</dbReference>
<dbReference type="InterPro" id="IPR019734">
    <property type="entry name" value="TPR_rpt"/>
</dbReference>
<feature type="repeat" description="TPR" evidence="1">
    <location>
        <begin position="186"/>
        <end position="219"/>
    </location>
</feature>
<dbReference type="Proteomes" id="UP000325577">
    <property type="component" value="Linkage Group LG8"/>
</dbReference>
<dbReference type="PROSITE" id="PS50005">
    <property type="entry name" value="TPR"/>
    <property type="match status" value="2"/>
</dbReference>
<dbReference type="InterPro" id="IPR011990">
    <property type="entry name" value="TPR-like_helical_dom_sf"/>
</dbReference>
<dbReference type="Gene3D" id="1.25.40.10">
    <property type="entry name" value="Tetratricopeptide repeat domain"/>
    <property type="match status" value="1"/>
</dbReference>
<name>A0A5J4ZG85_9ASTE</name>
<dbReference type="SUPFAM" id="SSF48452">
    <property type="entry name" value="TPR-like"/>
    <property type="match status" value="2"/>
</dbReference>
<evidence type="ECO:0000256" key="1">
    <source>
        <dbReference type="PROSITE-ProRule" id="PRU00339"/>
    </source>
</evidence>
<dbReference type="Pfam" id="PF13431">
    <property type="entry name" value="TPR_17"/>
    <property type="match status" value="2"/>
</dbReference>
<keyword evidence="1" id="KW-0802">TPR repeat</keyword>
<evidence type="ECO:0000313" key="2">
    <source>
        <dbReference type="EMBL" id="KAA8516351.1"/>
    </source>
</evidence>
<dbReference type="OrthoDB" id="1576303at2759"/>
<feature type="repeat" description="TPR" evidence="1">
    <location>
        <begin position="417"/>
        <end position="450"/>
    </location>
</feature>
<dbReference type="InterPro" id="IPR044534">
    <property type="entry name" value="TTL1-4"/>
</dbReference>
<reference evidence="2 3" key="1">
    <citation type="submission" date="2019-09" db="EMBL/GenBank/DDBJ databases">
        <title>A chromosome-level genome assembly of the Chinese tupelo Nyssa sinensis.</title>
        <authorList>
            <person name="Yang X."/>
            <person name="Kang M."/>
            <person name="Yang Y."/>
            <person name="Xiong H."/>
            <person name="Wang M."/>
            <person name="Zhang Z."/>
            <person name="Wang Z."/>
            <person name="Wu H."/>
            <person name="Ma T."/>
            <person name="Liu J."/>
            <person name="Xi Z."/>
        </authorList>
    </citation>
    <scope>NUCLEOTIDE SEQUENCE [LARGE SCALE GENOMIC DNA]</scope>
    <source>
        <strain evidence="2">J267</strain>
        <tissue evidence="2">Leaf</tissue>
    </source>
</reference>
<organism evidence="2 3">
    <name type="scientific">Nyssa sinensis</name>
    <dbReference type="NCBI Taxonomy" id="561372"/>
    <lineage>
        <taxon>Eukaryota</taxon>
        <taxon>Viridiplantae</taxon>
        <taxon>Streptophyta</taxon>
        <taxon>Embryophyta</taxon>
        <taxon>Tracheophyta</taxon>
        <taxon>Spermatophyta</taxon>
        <taxon>Magnoliopsida</taxon>
        <taxon>eudicotyledons</taxon>
        <taxon>Gunneridae</taxon>
        <taxon>Pentapetalae</taxon>
        <taxon>asterids</taxon>
        <taxon>Cornales</taxon>
        <taxon>Nyssaceae</taxon>
        <taxon>Nyssa</taxon>
    </lineage>
</organism>
<sequence length="537" mass="59337">MNTHTVFINNKLSLKSRVKGNASIPSSPCDSRKRLPHFQSNMMTEESPKSARTDNLKTPVSIGYRSLVNESSATSHMGVLAPKNPHYGETFSFGNIYKGPTHSNHAPVNDTLPQGKDNLFSGVFAPKRSNNNVFGFGGCNYGHGSIVKAVKNVENLTSKCEIIGNKGMTKKQNGLIPETASEFEIVEELNNAGNEKYRRGCFMEAISYYNKAIELCPQNAACHNNKAAALAGLGKFLEAVGMCLEAIKCDPSYGRAHYRLGTLYSRLGQVEDAKWHFKLSGHDIGSETMERLLHLEAHLTNMKKAQEDENWDRALEESNLSIEAGADASNQVVAVKAEALLKLHRAKEAVKLLMSARNSAESRSRKACKGTSLLLILETQAYLCLGRFEKGVIAAEQTVNLDPNSNSLMWLKIASCMAGARKAGNESFKAGKYMEALAMYEKGLQYDPTNVFLLCNRAACRSELGQWQMAIDDCNAALRNQPNYSKALLRRAHSNAKLERWEESLRDYLALRKAMPQDQAIYNSLVKVQKKLKGAQG</sequence>